<sequence>MTVGAARRALGGRAALWIAFAVAHLLVALLGLWGFGWPLGDLATYRAWAQEADFGAVRMGIDVPWVYPILAFAPMAAALALGHEWYDQAWLAIVTGLDAIAFAILLGRGVLTRGRRAAAWWWMGFAVLLGPVALGRIDAVTVPFAVVGLLVALGRPRVAATLLTVGAWIKVWPAALIGALMVAVRRRAEVAVIAVALSAGVLGVSLLAGSGLNALGFIGEQTGRGLQVESPGAVPFLWMIAAGDATHRVYYDRDILTYQLLGPGTADVAWWSTPALVVAVAAVVVVGVRAVRRGASAGRLLAPLSLAFVTVLVLANKVGSPQFATWLIAPVVLQTVLDRRRALVPALAGLGVALSTHLVYPYLYGWLLIADPALVLVLTLKVALLMLLLAWAVRAVWQAGSAPGRRADRPVGAGRSAGEE</sequence>
<evidence type="ECO:0000256" key="1">
    <source>
        <dbReference type="SAM" id="Phobius"/>
    </source>
</evidence>
<evidence type="ECO:0008006" key="4">
    <source>
        <dbReference type="Google" id="ProtNLM"/>
    </source>
</evidence>
<feature type="transmembrane region" description="Helical" evidence="1">
    <location>
        <begin position="14"/>
        <end position="36"/>
    </location>
</feature>
<dbReference type="RefSeq" id="WP_243556469.1">
    <property type="nucleotide sequence ID" value="NZ_CP094528.1"/>
</dbReference>
<proteinExistence type="predicted"/>
<feature type="transmembrane region" description="Helical" evidence="1">
    <location>
        <begin position="190"/>
        <end position="208"/>
    </location>
</feature>
<feature type="transmembrane region" description="Helical" evidence="1">
    <location>
        <begin position="268"/>
        <end position="288"/>
    </location>
</feature>
<accession>A0ABY4C787</accession>
<keyword evidence="1" id="KW-0812">Transmembrane</keyword>
<evidence type="ECO:0000313" key="3">
    <source>
        <dbReference type="Proteomes" id="UP000832097"/>
    </source>
</evidence>
<protein>
    <recommendedName>
        <fullName evidence="4">DUF2029 domain-containing protein</fullName>
    </recommendedName>
</protein>
<feature type="transmembrane region" description="Helical" evidence="1">
    <location>
        <begin position="373"/>
        <end position="397"/>
    </location>
</feature>
<dbReference type="Proteomes" id="UP000832097">
    <property type="component" value="Chromosome"/>
</dbReference>
<organism evidence="2 3">
    <name type="scientific">Agromyces larvae</name>
    <dbReference type="NCBI Taxonomy" id="2929802"/>
    <lineage>
        <taxon>Bacteria</taxon>
        <taxon>Bacillati</taxon>
        <taxon>Actinomycetota</taxon>
        <taxon>Actinomycetes</taxon>
        <taxon>Micrococcales</taxon>
        <taxon>Microbacteriaceae</taxon>
        <taxon>Agromyces</taxon>
    </lineage>
</organism>
<feature type="transmembrane region" description="Helical" evidence="1">
    <location>
        <begin position="344"/>
        <end position="367"/>
    </location>
</feature>
<keyword evidence="3" id="KW-1185">Reference proteome</keyword>
<reference evidence="2 3" key="1">
    <citation type="submission" date="2022-03" db="EMBL/GenBank/DDBJ databases">
        <title>Mucilaginibacter sp. isolated from the gut of Protaetia brevitarsis seulensis larvae.</title>
        <authorList>
            <person name="Won M."/>
            <person name="Kim S.-J."/>
            <person name="Kwon S.-W."/>
        </authorList>
    </citation>
    <scope>NUCLEOTIDE SEQUENCE [LARGE SCALE GENOMIC DNA]</scope>
    <source>
        <strain evidence="2 3">CFWR-12</strain>
    </source>
</reference>
<dbReference type="EMBL" id="CP094528">
    <property type="protein sequence ID" value="UOE44560.1"/>
    <property type="molecule type" value="Genomic_DNA"/>
</dbReference>
<evidence type="ECO:0000313" key="2">
    <source>
        <dbReference type="EMBL" id="UOE44560.1"/>
    </source>
</evidence>
<feature type="transmembrane region" description="Helical" evidence="1">
    <location>
        <begin position="300"/>
        <end position="315"/>
    </location>
</feature>
<keyword evidence="1" id="KW-1133">Transmembrane helix</keyword>
<feature type="transmembrane region" description="Helical" evidence="1">
    <location>
        <begin position="65"/>
        <end position="83"/>
    </location>
</feature>
<feature type="transmembrane region" description="Helical" evidence="1">
    <location>
        <begin position="89"/>
        <end position="107"/>
    </location>
</feature>
<feature type="transmembrane region" description="Helical" evidence="1">
    <location>
        <begin position="119"/>
        <end position="152"/>
    </location>
</feature>
<keyword evidence="1" id="KW-0472">Membrane</keyword>
<feature type="transmembrane region" description="Helical" evidence="1">
    <location>
        <begin position="321"/>
        <end position="337"/>
    </location>
</feature>
<gene>
    <name evidence="2" type="ORF">MTO99_01840</name>
</gene>
<feature type="transmembrane region" description="Helical" evidence="1">
    <location>
        <begin position="158"/>
        <end position="183"/>
    </location>
</feature>
<name>A0ABY4C787_9MICO</name>